<reference evidence="9 10" key="1">
    <citation type="submission" date="2024-07" db="EMBL/GenBank/DDBJ databases">
        <title>Section-level genome sequencing and comparative genomics of Aspergillus sections Usti and Cavernicolus.</title>
        <authorList>
            <consortium name="Lawrence Berkeley National Laboratory"/>
            <person name="Nybo J.L."/>
            <person name="Vesth T.C."/>
            <person name="Theobald S."/>
            <person name="Frisvad J.C."/>
            <person name="Larsen T.O."/>
            <person name="Kjaerboelling I."/>
            <person name="Rothschild-Mancinelli K."/>
            <person name="Lyhne E.K."/>
            <person name="Kogle M.E."/>
            <person name="Barry K."/>
            <person name="Clum A."/>
            <person name="Na H."/>
            <person name="Ledsgaard L."/>
            <person name="Lin J."/>
            <person name="Lipzen A."/>
            <person name="Kuo A."/>
            <person name="Riley R."/>
            <person name="Mondo S."/>
            <person name="Labutti K."/>
            <person name="Haridas S."/>
            <person name="Pangalinan J."/>
            <person name="Salamov A.A."/>
            <person name="Simmons B.A."/>
            <person name="Magnuson J.K."/>
            <person name="Chen J."/>
            <person name="Drula E."/>
            <person name="Henrissat B."/>
            <person name="Wiebenga A."/>
            <person name="Lubbers R.J."/>
            <person name="Gomes A.C."/>
            <person name="Makela M.R."/>
            <person name="Stajich J."/>
            <person name="Grigoriev I.V."/>
            <person name="Mortensen U.H."/>
            <person name="De Vries R.P."/>
            <person name="Baker S.E."/>
            <person name="Andersen M.R."/>
        </authorList>
    </citation>
    <scope>NUCLEOTIDE SEQUENCE [LARGE SCALE GENOMIC DNA]</scope>
    <source>
        <strain evidence="9 10">CBS 209.92</strain>
    </source>
</reference>
<comment type="subcellular location">
    <subcellularLocation>
        <location evidence="1">Membrane</location>
        <topology evidence="1">Multi-pass membrane protein</topology>
    </subcellularLocation>
</comment>
<dbReference type="PANTHER" id="PTHR11360:SF224">
    <property type="entry name" value="MAJOR FACILITATOR SUPERFAMILY (MFS) PROFILE DOMAIN-CONTAINING PROTEIN-RELATED"/>
    <property type="match status" value="1"/>
</dbReference>
<comment type="caution">
    <text evidence="9">The sequence shown here is derived from an EMBL/GenBank/DDBJ whole genome shotgun (WGS) entry which is preliminary data.</text>
</comment>
<protein>
    <submittedName>
        <fullName evidence="9">MFS general substrate transporter</fullName>
    </submittedName>
</protein>
<feature type="transmembrane region" description="Helical" evidence="7">
    <location>
        <begin position="225"/>
        <end position="249"/>
    </location>
</feature>
<evidence type="ECO:0000313" key="9">
    <source>
        <dbReference type="EMBL" id="KAL2783872.1"/>
    </source>
</evidence>
<dbReference type="InterPro" id="IPR011701">
    <property type="entry name" value="MFS"/>
</dbReference>
<comment type="similarity">
    <text evidence="2">Belongs to the major facilitator superfamily. Monocarboxylate porter (TC 2.A.1.13) family.</text>
</comment>
<dbReference type="EMBL" id="JBFTWV010000206">
    <property type="protein sequence ID" value="KAL2783872.1"/>
    <property type="molecule type" value="Genomic_DNA"/>
</dbReference>
<keyword evidence="4 7" id="KW-0812">Transmembrane</keyword>
<dbReference type="Proteomes" id="UP001610563">
    <property type="component" value="Unassembled WGS sequence"/>
</dbReference>
<feature type="transmembrane region" description="Helical" evidence="7">
    <location>
        <begin position="269"/>
        <end position="292"/>
    </location>
</feature>
<keyword evidence="6 7" id="KW-0472">Membrane</keyword>
<evidence type="ECO:0000256" key="5">
    <source>
        <dbReference type="ARBA" id="ARBA00022989"/>
    </source>
</evidence>
<dbReference type="InterPro" id="IPR050327">
    <property type="entry name" value="Proton-linked_MCT"/>
</dbReference>
<dbReference type="CDD" id="cd17352">
    <property type="entry name" value="MFS_MCT_SLC16"/>
    <property type="match status" value="1"/>
</dbReference>
<dbReference type="SUPFAM" id="SSF103473">
    <property type="entry name" value="MFS general substrate transporter"/>
    <property type="match status" value="1"/>
</dbReference>
<dbReference type="InterPro" id="IPR020846">
    <property type="entry name" value="MFS_dom"/>
</dbReference>
<feature type="transmembrane region" description="Helical" evidence="7">
    <location>
        <begin position="359"/>
        <end position="380"/>
    </location>
</feature>
<evidence type="ECO:0000256" key="2">
    <source>
        <dbReference type="ARBA" id="ARBA00006727"/>
    </source>
</evidence>
<dbReference type="Pfam" id="PF07690">
    <property type="entry name" value="MFS_1"/>
    <property type="match status" value="1"/>
</dbReference>
<keyword evidence="3" id="KW-0813">Transport</keyword>
<organism evidence="9 10">
    <name type="scientific">Aspergillus keveii</name>
    <dbReference type="NCBI Taxonomy" id="714993"/>
    <lineage>
        <taxon>Eukaryota</taxon>
        <taxon>Fungi</taxon>
        <taxon>Dikarya</taxon>
        <taxon>Ascomycota</taxon>
        <taxon>Pezizomycotina</taxon>
        <taxon>Eurotiomycetes</taxon>
        <taxon>Eurotiomycetidae</taxon>
        <taxon>Eurotiales</taxon>
        <taxon>Aspergillaceae</taxon>
        <taxon>Aspergillus</taxon>
        <taxon>Aspergillus subgen. Nidulantes</taxon>
    </lineage>
</organism>
<evidence type="ECO:0000256" key="1">
    <source>
        <dbReference type="ARBA" id="ARBA00004141"/>
    </source>
</evidence>
<feature type="transmembrane region" description="Helical" evidence="7">
    <location>
        <begin position="43"/>
        <end position="67"/>
    </location>
</feature>
<evidence type="ECO:0000259" key="8">
    <source>
        <dbReference type="PROSITE" id="PS50850"/>
    </source>
</evidence>
<evidence type="ECO:0000256" key="7">
    <source>
        <dbReference type="SAM" id="Phobius"/>
    </source>
</evidence>
<feature type="transmembrane region" description="Helical" evidence="7">
    <location>
        <begin position="166"/>
        <end position="188"/>
    </location>
</feature>
<feature type="domain" description="Major facilitator superfamily (MFS) profile" evidence="8">
    <location>
        <begin position="54"/>
        <end position="450"/>
    </location>
</feature>
<feature type="transmembrane region" description="Helical" evidence="7">
    <location>
        <begin position="136"/>
        <end position="154"/>
    </location>
</feature>
<evidence type="ECO:0000256" key="6">
    <source>
        <dbReference type="ARBA" id="ARBA00023136"/>
    </source>
</evidence>
<accession>A0ABR4FKU8</accession>
<feature type="transmembrane region" description="Helical" evidence="7">
    <location>
        <begin position="194"/>
        <end position="213"/>
    </location>
</feature>
<feature type="transmembrane region" description="Helical" evidence="7">
    <location>
        <begin position="333"/>
        <end position="352"/>
    </location>
</feature>
<feature type="transmembrane region" description="Helical" evidence="7">
    <location>
        <begin position="400"/>
        <end position="419"/>
    </location>
</feature>
<gene>
    <name evidence="9" type="ORF">BJX66DRAFT_349042</name>
</gene>
<evidence type="ECO:0000313" key="10">
    <source>
        <dbReference type="Proteomes" id="UP001610563"/>
    </source>
</evidence>
<keyword evidence="5 7" id="KW-1133">Transmembrane helix</keyword>
<feature type="transmembrane region" description="Helical" evidence="7">
    <location>
        <begin position="426"/>
        <end position="446"/>
    </location>
</feature>
<feature type="transmembrane region" description="Helical" evidence="7">
    <location>
        <begin position="88"/>
        <end position="109"/>
    </location>
</feature>
<dbReference type="Gene3D" id="1.20.1250.20">
    <property type="entry name" value="MFS general substrate transporter like domains"/>
    <property type="match status" value="2"/>
</dbReference>
<proteinExistence type="inferred from homology"/>
<name>A0ABR4FKU8_9EURO</name>
<evidence type="ECO:0000256" key="3">
    <source>
        <dbReference type="ARBA" id="ARBA00022448"/>
    </source>
</evidence>
<evidence type="ECO:0000256" key="4">
    <source>
        <dbReference type="ARBA" id="ARBA00022692"/>
    </source>
</evidence>
<keyword evidence="10" id="KW-1185">Reference proteome</keyword>
<dbReference type="PANTHER" id="PTHR11360">
    <property type="entry name" value="MONOCARBOXYLATE TRANSPORTER"/>
    <property type="match status" value="1"/>
</dbReference>
<sequence length="459" mass="50192">MPEVYITEIRRALGWSGLATDQPRMDNTVIPTVDDFPEGGVEAWLVVLGCWCGMFCTFGLVNCIGVFEAYYISDRGPLHRYSQGNVSWITSFQAWGIPFGGILVCNTLFPSGRFHLDWLTSNVQFGPLFDRFGPRWILTAGALAYVFGLMMISLSDKYYQIFLSQGIVAAFGSSAVFNCCTASVISWFKRRRAFAFGIMVSGSSLGGVIMPIMMNKLIPRLGFPWTIRIVAFIILGLLAISASTVRSRLPPRPKPFSVASYLAGLREPAFALTCVASFFFYWGLFIPFNYIILQAEEAGMRPELAQYLLPIINAVSIPGRIIPGFLADKVGRYNITIAVTFLTALCTLALWIPSQNNEAALLAFAILYGLFSGSFISLAPTLVAQISDIREIGTRQGTCFVFQSFGALTGSPIAGAIVARQRGGFLGLQVFCGAAFLAALLGYVLARGRLVGRMFVARV</sequence>
<dbReference type="PROSITE" id="PS50850">
    <property type="entry name" value="MFS"/>
    <property type="match status" value="1"/>
</dbReference>
<dbReference type="InterPro" id="IPR036259">
    <property type="entry name" value="MFS_trans_sf"/>
</dbReference>